<reference evidence="14" key="1">
    <citation type="submission" date="2022-10" db="EMBL/GenBank/DDBJ databases">
        <title>Tapping the CABI collections for fungal endophytes: first genome assemblies for Collariella, Neodidymelliopsis, Ascochyta clinopodiicola, Didymella pomorum, Didymosphaeria variabile, Neocosmospora piperis and Neocucurbitaria cava.</title>
        <authorList>
            <person name="Hill R."/>
        </authorList>
    </citation>
    <scope>NUCLEOTIDE SEQUENCE</scope>
    <source>
        <strain evidence="14">IMI 355082</strain>
    </source>
</reference>
<dbReference type="GO" id="GO:0006364">
    <property type="term" value="P:rRNA processing"/>
    <property type="evidence" value="ECO:0007669"/>
    <property type="project" value="UniProtKB-KW"/>
</dbReference>
<accession>A0A9W8YIC4</accession>
<feature type="compositionally biased region" description="Basic and acidic residues" evidence="11">
    <location>
        <begin position="692"/>
        <end position="701"/>
    </location>
</feature>
<dbReference type="Pfam" id="PF00271">
    <property type="entry name" value="Helicase_C"/>
    <property type="match status" value="1"/>
</dbReference>
<sequence>MPPRTKAKPKRSSKAEEKTLKRKRANEDHERLKKAIDEFDTKSTPQNFSDLPLCEATASGLRASHFESLTDVQARAIPLALKGADLLAAAKTGSGKTLAFLIPVLEKLYHAQWTNYDGLGALIISPTRELAVQIFDVLRKIGRYHDFSAGLVIGGKSLKEEAERIDRMNILVCTPGRMLQHLDQRFGFNVDDLQILVLDEADRIMDMGFQSAVDGLVEHLPKDRQTLLFSATQSKKVSDLARLSLKDPEYVSVHEAAEVATPNFLQQFYIVTPLPEKLDTLFGFIKESLKTKIIVFLSSGKQVRFVYETFRQLQPGIPLLHMHGRQKQEARMQVTQRFTSAKHACLFATDVVARGVDFPAVDWVVQLDCPEDVDTYIHRVGRTARYQSKGRAVMFLDPSEEGGMLKRLEQKKIPIQRINVKENKKKSIKNQLQSICFKQPDVKYLGQKAFVTYVRSIYLHKDKDIFDMDKLDLDGYATSLGLPGAPQIKMQKGQDMKKIKNAPRMHLSSGSEDEDDEDGKKVRGKDEVRTKVDKMFERTNQDVLSSHYRSMVGAEASDDEEADFFSAKRTLNDADLDSAAGGESAADGQPKVIDFGGDSQLIVDSKRREKLLKSKKKLLKFKGHGQKLVFDDDGNAHPIYELIDEEDFHAQGPVEELRRQFVEGESGRVAEADVEDRELVRQRRKEKKEKRKMLERAEREGAAGPVAKLAGGEQEEDPLALLRSLPTPGGAGDSDYDDSSTEETRPAKKAKKEKKKWFQDDSEEEREQQKKAKKDKGRKVIEMAEEPETLEDLEALAAGLLEG</sequence>
<dbReference type="GO" id="GO:0003724">
    <property type="term" value="F:RNA helicase activity"/>
    <property type="evidence" value="ECO:0007669"/>
    <property type="project" value="UniProtKB-EC"/>
</dbReference>
<dbReference type="InterPro" id="IPR027417">
    <property type="entry name" value="P-loop_NTPase"/>
</dbReference>
<comment type="similarity">
    <text evidence="10">Belongs to the DEAD box helicase family.</text>
</comment>
<dbReference type="SMART" id="SM01178">
    <property type="entry name" value="DUF4217"/>
    <property type="match status" value="1"/>
</dbReference>
<dbReference type="PROSITE" id="PS51194">
    <property type="entry name" value="HELICASE_CTER"/>
    <property type="match status" value="1"/>
</dbReference>
<organism evidence="14 15">
    <name type="scientific">Gnomoniopsis smithogilvyi</name>
    <dbReference type="NCBI Taxonomy" id="1191159"/>
    <lineage>
        <taxon>Eukaryota</taxon>
        <taxon>Fungi</taxon>
        <taxon>Dikarya</taxon>
        <taxon>Ascomycota</taxon>
        <taxon>Pezizomycotina</taxon>
        <taxon>Sordariomycetes</taxon>
        <taxon>Sordariomycetidae</taxon>
        <taxon>Diaporthales</taxon>
        <taxon>Gnomoniaceae</taxon>
        <taxon>Gnomoniopsis</taxon>
    </lineage>
</organism>
<evidence type="ECO:0000256" key="6">
    <source>
        <dbReference type="ARBA" id="ARBA00022806"/>
    </source>
</evidence>
<dbReference type="InterPro" id="IPR000629">
    <property type="entry name" value="RNA-helicase_DEAD-box_CS"/>
</dbReference>
<comment type="function">
    <text evidence="10">RNA helicase.</text>
</comment>
<evidence type="ECO:0000256" key="1">
    <source>
        <dbReference type="ARBA" id="ARBA00004604"/>
    </source>
</evidence>
<dbReference type="CDD" id="cd18787">
    <property type="entry name" value="SF2_C_DEAD"/>
    <property type="match status" value="1"/>
</dbReference>
<keyword evidence="7 10" id="KW-0067">ATP-binding</keyword>
<feature type="compositionally biased region" description="Basic and acidic residues" evidence="11">
    <location>
        <begin position="13"/>
        <end position="35"/>
    </location>
</feature>
<comment type="caution">
    <text evidence="14">The sequence shown here is derived from an EMBL/GenBank/DDBJ whole genome shotgun (WGS) entry which is preliminary data.</text>
</comment>
<comment type="catalytic activity">
    <reaction evidence="10">
        <text>ATP + H2O = ADP + phosphate + H(+)</text>
        <dbReference type="Rhea" id="RHEA:13065"/>
        <dbReference type="ChEBI" id="CHEBI:15377"/>
        <dbReference type="ChEBI" id="CHEBI:15378"/>
        <dbReference type="ChEBI" id="CHEBI:30616"/>
        <dbReference type="ChEBI" id="CHEBI:43474"/>
        <dbReference type="ChEBI" id="CHEBI:456216"/>
        <dbReference type="EC" id="3.6.4.13"/>
    </reaction>
</comment>
<keyword evidence="6 10" id="KW-0347">Helicase</keyword>
<feature type="region of interest" description="Disordered" evidence="11">
    <location>
        <begin position="1"/>
        <end position="35"/>
    </location>
</feature>
<evidence type="ECO:0000256" key="11">
    <source>
        <dbReference type="SAM" id="MobiDB-lite"/>
    </source>
</evidence>
<keyword evidence="8 10" id="KW-0694">RNA-binding</keyword>
<dbReference type="PANTHER" id="PTHR24031">
    <property type="entry name" value="RNA HELICASE"/>
    <property type="match status" value="1"/>
</dbReference>
<dbReference type="GO" id="GO:0005730">
    <property type="term" value="C:nucleolus"/>
    <property type="evidence" value="ECO:0007669"/>
    <property type="project" value="UniProtKB-SubCell"/>
</dbReference>
<keyword evidence="4 10" id="KW-0547">Nucleotide-binding</keyword>
<keyword evidence="15" id="KW-1185">Reference proteome</keyword>
<dbReference type="Pfam" id="PF00270">
    <property type="entry name" value="DEAD"/>
    <property type="match status" value="1"/>
</dbReference>
<dbReference type="InterPro" id="IPR025313">
    <property type="entry name" value="SPB4-like_CTE"/>
</dbReference>
<feature type="region of interest" description="Disordered" evidence="11">
    <location>
        <begin position="490"/>
        <end position="526"/>
    </location>
</feature>
<feature type="compositionally biased region" description="Basic and acidic residues" evidence="11">
    <location>
        <begin position="664"/>
        <end position="681"/>
    </location>
</feature>
<evidence type="ECO:0000256" key="4">
    <source>
        <dbReference type="ARBA" id="ARBA00022741"/>
    </source>
</evidence>
<keyword evidence="3" id="KW-0698">rRNA processing</keyword>
<dbReference type="AlphaFoldDB" id="A0A9W8YIC4"/>
<feature type="domain" description="Helicase C-terminal" evidence="13">
    <location>
        <begin position="277"/>
        <end position="432"/>
    </location>
</feature>
<comment type="subcellular location">
    <subcellularLocation>
        <location evidence="1">Nucleus</location>
        <location evidence="1">Nucleolus</location>
    </subcellularLocation>
</comment>
<dbReference type="GO" id="GO:0003723">
    <property type="term" value="F:RNA binding"/>
    <property type="evidence" value="ECO:0007669"/>
    <property type="project" value="UniProtKB-UniRule"/>
</dbReference>
<dbReference type="InterPro" id="IPR011545">
    <property type="entry name" value="DEAD/DEAH_box_helicase_dom"/>
</dbReference>
<evidence type="ECO:0000256" key="9">
    <source>
        <dbReference type="ARBA" id="ARBA00023242"/>
    </source>
</evidence>
<feature type="compositionally biased region" description="Basic residues" evidence="11">
    <location>
        <begin position="1"/>
        <end position="12"/>
    </location>
</feature>
<evidence type="ECO:0000256" key="8">
    <source>
        <dbReference type="ARBA" id="ARBA00022884"/>
    </source>
</evidence>
<evidence type="ECO:0000256" key="7">
    <source>
        <dbReference type="ARBA" id="ARBA00022840"/>
    </source>
</evidence>
<comment type="domain">
    <text evidence="10">The Q motif is unique to and characteristic of the DEAD box family of RNA helicases and controls ATP binding and hydrolysis.</text>
</comment>
<feature type="region of interest" description="Disordered" evidence="11">
    <location>
        <begin position="664"/>
        <end position="787"/>
    </location>
</feature>
<dbReference type="InterPro" id="IPR001650">
    <property type="entry name" value="Helicase_C-like"/>
</dbReference>
<dbReference type="OrthoDB" id="10259640at2759"/>
<dbReference type="Pfam" id="PF13959">
    <property type="entry name" value="CTE_SPB4"/>
    <property type="match status" value="1"/>
</dbReference>
<feature type="domain" description="Helicase ATP-binding" evidence="12">
    <location>
        <begin position="77"/>
        <end position="251"/>
    </location>
</feature>
<proteinExistence type="inferred from homology"/>
<dbReference type="PROSITE" id="PS00039">
    <property type="entry name" value="DEAD_ATP_HELICASE"/>
    <property type="match status" value="1"/>
</dbReference>
<dbReference type="SUPFAM" id="SSF52540">
    <property type="entry name" value="P-loop containing nucleoside triphosphate hydrolases"/>
    <property type="match status" value="1"/>
</dbReference>
<evidence type="ECO:0000259" key="12">
    <source>
        <dbReference type="PROSITE" id="PS51192"/>
    </source>
</evidence>
<dbReference type="CDD" id="cd17941">
    <property type="entry name" value="DEADc_DDX10"/>
    <property type="match status" value="1"/>
</dbReference>
<dbReference type="PROSITE" id="PS51192">
    <property type="entry name" value="HELICASE_ATP_BIND_1"/>
    <property type="match status" value="1"/>
</dbReference>
<evidence type="ECO:0000256" key="5">
    <source>
        <dbReference type="ARBA" id="ARBA00022801"/>
    </source>
</evidence>
<dbReference type="Proteomes" id="UP001140453">
    <property type="component" value="Unassembled WGS sequence"/>
</dbReference>
<evidence type="ECO:0000259" key="13">
    <source>
        <dbReference type="PROSITE" id="PS51194"/>
    </source>
</evidence>
<dbReference type="GO" id="GO:0005524">
    <property type="term" value="F:ATP binding"/>
    <property type="evidence" value="ECO:0007669"/>
    <property type="project" value="UniProtKB-UniRule"/>
</dbReference>
<dbReference type="GO" id="GO:0016787">
    <property type="term" value="F:hydrolase activity"/>
    <property type="evidence" value="ECO:0007669"/>
    <property type="project" value="UniProtKB-KW"/>
</dbReference>
<name>A0A9W8YIC4_9PEZI</name>
<dbReference type="InterPro" id="IPR014001">
    <property type="entry name" value="Helicase_ATP-bd"/>
</dbReference>
<dbReference type="Gene3D" id="3.40.50.300">
    <property type="entry name" value="P-loop containing nucleotide triphosphate hydrolases"/>
    <property type="match status" value="2"/>
</dbReference>
<keyword evidence="2" id="KW-0690">Ribosome biogenesis</keyword>
<evidence type="ECO:0000313" key="14">
    <source>
        <dbReference type="EMBL" id="KAJ4385697.1"/>
    </source>
</evidence>
<dbReference type="EC" id="3.6.4.13" evidence="10"/>
<dbReference type="EMBL" id="JAPEVB010000007">
    <property type="protein sequence ID" value="KAJ4385697.1"/>
    <property type="molecule type" value="Genomic_DNA"/>
</dbReference>
<evidence type="ECO:0000256" key="2">
    <source>
        <dbReference type="ARBA" id="ARBA00022517"/>
    </source>
</evidence>
<feature type="compositionally biased region" description="Basic residues" evidence="11">
    <location>
        <begin position="682"/>
        <end position="691"/>
    </location>
</feature>
<keyword evidence="9" id="KW-0539">Nucleus</keyword>
<evidence type="ECO:0000256" key="10">
    <source>
        <dbReference type="RuleBase" id="RU365068"/>
    </source>
</evidence>
<dbReference type="SMART" id="SM00490">
    <property type="entry name" value="HELICc"/>
    <property type="match status" value="1"/>
</dbReference>
<protein>
    <recommendedName>
        <fullName evidence="10">ATP-dependent RNA helicase</fullName>
        <ecNumber evidence="10">3.6.4.13</ecNumber>
    </recommendedName>
</protein>
<evidence type="ECO:0000256" key="3">
    <source>
        <dbReference type="ARBA" id="ARBA00022552"/>
    </source>
</evidence>
<keyword evidence="5 10" id="KW-0378">Hydrolase</keyword>
<gene>
    <name evidence="14" type="primary">DBP4</name>
    <name evidence="14" type="ORF">N0V93_010126</name>
</gene>
<evidence type="ECO:0000313" key="15">
    <source>
        <dbReference type="Proteomes" id="UP001140453"/>
    </source>
</evidence>
<dbReference type="SMART" id="SM00487">
    <property type="entry name" value="DEXDc"/>
    <property type="match status" value="1"/>
</dbReference>